<keyword evidence="1" id="KW-0812">Transmembrane</keyword>
<reference evidence="3 4" key="1">
    <citation type="submission" date="2018-07" db="EMBL/GenBank/DDBJ databases">
        <title>a novel species of Sphingomonas isolated from the rhizosphere soil of Araceae plant.</title>
        <authorList>
            <person name="Zhiyong W."/>
            <person name="Qinglan Z."/>
            <person name="Zhiwei F."/>
            <person name="Ding X."/>
            <person name="Gejiao W."/>
            <person name="Shixue Z."/>
        </authorList>
    </citation>
    <scope>NUCLEOTIDE SEQUENCE [LARGE SCALE GENOMIC DNA]</scope>
    <source>
        <strain evidence="3 4">WZY 27</strain>
    </source>
</reference>
<proteinExistence type="predicted"/>
<protein>
    <submittedName>
        <fullName evidence="3">EAL domain-containing protein</fullName>
    </submittedName>
</protein>
<dbReference type="InterPro" id="IPR043128">
    <property type="entry name" value="Rev_trsase/Diguanyl_cyclase"/>
</dbReference>
<evidence type="ECO:0000259" key="2">
    <source>
        <dbReference type="PROSITE" id="PS50883"/>
    </source>
</evidence>
<dbReference type="InterPro" id="IPR001633">
    <property type="entry name" value="EAL_dom"/>
</dbReference>
<dbReference type="SMART" id="SM00052">
    <property type="entry name" value="EAL"/>
    <property type="match status" value="1"/>
</dbReference>
<dbReference type="PANTHER" id="PTHR33121:SF79">
    <property type="entry name" value="CYCLIC DI-GMP PHOSPHODIESTERASE PDED-RELATED"/>
    <property type="match status" value="1"/>
</dbReference>
<dbReference type="InterPro" id="IPR007890">
    <property type="entry name" value="CHASE2"/>
</dbReference>
<dbReference type="GO" id="GO:0071111">
    <property type="term" value="F:cyclic-guanylate-specific phosphodiesterase activity"/>
    <property type="evidence" value="ECO:0007669"/>
    <property type="project" value="InterPro"/>
</dbReference>
<dbReference type="AlphaFoldDB" id="A0A369VWB3"/>
<dbReference type="Pfam" id="PF05226">
    <property type="entry name" value="CHASE2"/>
    <property type="match status" value="1"/>
</dbReference>
<dbReference type="InterPro" id="IPR035919">
    <property type="entry name" value="EAL_sf"/>
</dbReference>
<dbReference type="Proteomes" id="UP000253918">
    <property type="component" value="Unassembled WGS sequence"/>
</dbReference>
<dbReference type="PANTHER" id="PTHR33121">
    <property type="entry name" value="CYCLIC DI-GMP PHOSPHODIESTERASE PDEF"/>
    <property type="match status" value="1"/>
</dbReference>
<evidence type="ECO:0000313" key="4">
    <source>
        <dbReference type="Proteomes" id="UP000253918"/>
    </source>
</evidence>
<sequence length="764" mass="82174">MKVAVRPTSWLLIASTIATLCLLLVGVDGPLDRALDPLRIVAAPHEAKGKLLVVEMDAESAAAIRQWPWPRENYAQVIDRLHAAGAASIVFDVDLSAASSPAGDAAMAAAIKRANGLVALPTFAQRSRTGERRSIDALPIAILREHAALASVSIAPDRDSIIRQAPFGTITQGTPRPSLSAYIAGRSGAADTFFPIDYTINPASLPRLSFVAVRDGRFDPRLVRGRNILIGGTAVEMADRYGTPHWGVLPGVIVQALATETLLRGVPSQPGPWPMLLLAVALGWLIARSGRPATLAGATLGGVLLLFAVAVVLQRSGVVVPLAPGLLLLLLVSGGRVALLVLDRFRTQRMVDESSGLPNRAALLAAPAGNERPQLAVVRIAEFDQLVAVLGARLEGDLIRRIADRVSVAAGGAMLYRLADRLLAVELPPVGDAGELFARLRAIMLQPVEVEGRRVDVIVSIGLVDADPRDRKAALTSAALAAEEAAREGVFWRVAEADQSQLERQVTLMGELDDALTSGAIEVHYQPKLLLSENRIVSVEALVRWRHPERGFIGPDAFIPLAEQTDRIGPLTVHVLETAMHDQVRWRLLGHDVTIAVNVSARLVASADFEQDVRAILRKDVGDPSRIIFEVTESATLTDPEAAVAALHRYRALGIGISMDDYGTGQSTLSYLRQLPLAELKIDRSFVQFSHRNRNDGLMVRSTIDLAHSLGLKVVAEGIEEEACLAFLRELGCDYAQGYHISRPLRAEALVQLLSARSNLDQVA</sequence>
<organism evidence="3 4">
    <name type="scientific">Sphingomonas aracearum</name>
    <dbReference type="NCBI Taxonomy" id="2283317"/>
    <lineage>
        <taxon>Bacteria</taxon>
        <taxon>Pseudomonadati</taxon>
        <taxon>Pseudomonadota</taxon>
        <taxon>Alphaproteobacteria</taxon>
        <taxon>Sphingomonadales</taxon>
        <taxon>Sphingomonadaceae</taxon>
        <taxon>Sphingomonas</taxon>
    </lineage>
</organism>
<dbReference type="InterPro" id="IPR050706">
    <property type="entry name" value="Cyclic-di-GMP_PDE-like"/>
</dbReference>
<keyword evidence="1" id="KW-0472">Membrane</keyword>
<dbReference type="SUPFAM" id="SSF141868">
    <property type="entry name" value="EAL domain-like"/>
    <property type="match status" value="1"/>
</dbReference>
<comment type="caution">
    <text evidence="3">The sequence shown here is derived from an EMBL/GenBank/DDBJ whole genome shotgun (WGS) entry which is preliminary data.</text>
</comment>
<dbReference type="Pfam" id="PF00563">
    <property type="entry name" value="EAL"/>
    <property type="match status" value="1"/>
</dbReference>
<dbReference type="EMBL" id="QQNB01000002">
    <property type="protein sequence ID" value="RDE05925.1"/>
    <property type="molecule type" value="Genomic_DNA"/>
</dbReference>
<dbReference type="Gene3D" id="3.20.20.450">
    <property type="entry name" value="EAL domain"/>
    <property type="match status" value="1"/>
</dbReference>
<keyword evidence="1" id="KW-1133">Transmembrane helix</keyword>
<feature type="domain" description="EAL" evidence="2">
    <location>
        <begin position="505"/>
        <end position="758"/>
    </location>
</feature>
<evidence type="ECO:0000256" key="1">
    <source>
        <dbReference type="SAM" id="Phobius"/>
    </source>
</evidence>
<gene>
    <name evidence="3" type="ORF">DVW87_12115</name>
</gene>
<dbReference type="RefSeq" id="WP_114687994.1">
    <property type="nucleotide sequence ID" value="NZ_QQNB01000002.1"/>
</dbReference>
<dbReference type="PROSITE" id="PS50883">
    <property type="entry name" value="EAL"/>
    <property type="match status" value="1"/>
</dbReference>
<dbReference type="OrthoDB" id="7462471at2"/>
<feature type="transmembrane region" description="Helical" evidence="1">
    <location>
        <begin position="294"/>
        <end position="313"/>
    </location>
</feature>
<accession>A0A369VWB3</accession>
<dbReference type="CDD" id="cd01948">
    <property type="entry name" value="EAL"/>
    <property type="match status" value="1"/>
</dbReference>
<dbReference type="SMART" id="SM01080">
    <property type="entry name" value="CHASE2"/>
    <property type="match status" value="1"/>
</dbReference>
<name>A0A369VWB3_9SPHN</name>
<dbReference type="Gene3D" id="3.30.70.270">
    <property type="match status" value="1"/>
</dbReference>
<evidence type="ECO:0000313" key="3">
    <source>
        <dbReference type="EMBL" id="RDE05925.1"/>
    </source>
</evidence>
<feature type="transmembrane region" description="Helical" evidence="1">
    <location>
        <begin position="319"/>
        <end position="342"/>
    </location>
</feature>
<keyword evidence="4" id="KW-1185">Reference proteome</keyword>